<evidence type="ECO:0000259" key="3">
    <source>
        <dbReference type="PROSITE" id="PS50977"/>
    </source>
</evidence>
<proteinExistence type="predicted"/>
<dbReference type="InterPro" id="IPR050624">
    <property type="entry name" value="HTH-type_Tx_Regulator"/>
</dbReference>
<dbReference type="EMBL" id="WSFT01000050">
    <property type="protein sequence ID" value="MBS4539433.1"/>
    <property type="molecule type" value="Genomic_DNA"/>
</dbReference>
<sequence>MKKKKVDRRIKYTKMVLKESFITLLENKDISQITIKEICNDADINRSTFYSHYSDQYDLLKKIENELLDNFNIYLTEFDQKSNNMDVILVTEKIFEYLKENARLFKLLLSERGDFNFQKQIMMLVYHNIINEITDNNKITKEDAEYVYAFTITGCVGIVQKWFDEGMKKTPYSMAEMVVKLTMGLINVLKE</sequence>
<dbReference type="Proteomes" id="UP000724672">
    <property type="component" value="Unassembled WGS sequence"/>
</dbReference>
<dbReference type="InterPro" id="IPR039532">
    <property type="entry name" value="TetR_C_Firmicutes"/>
</dbReference>
<comment type="caution">
    <text evidence="4">The sequence shown here is derived from an EMBL/GenBank/DDBJ whole genome shotgun (WGS) entry which is preliminary data.</text>
</comment>
<dbReference type="PROSITE" id="PS50977">
    <property type="entry name" value="HTH_TETR_2"/>
    <property type="match status" value="1"/>
</dbReference>
<protein>
    <submittedName>
        <fullName evidence="4">TetR/AcrR family transcriptional regulator</fullName>
    </submittedName>
</protein>
<dbReference type="GO" id="GO:0003677">
    <property type="term" value="F:DNA binding"/>
    <property type="evidence" value="ECO:0007669"/>
    <property type="project" value="UniProtKB-UniRule"/>
</dbReference>
<accession>A0A942UUN3</accession>
<gene>
    <name evidence="4" type="ORF">GOQ27_13235</name>
</gene>
<reference evidence="4" key="1">
    <citation type="submission" date="2019-12" db="EMBL/GenBank/DDBJ databases">
        <title>Clostridiaceae gen. nov. sp. nov., isolated from sediment in Xinjiang, China.</title>
        <authorList>
            <person name="Zhang R."/>
        </authorList>
    </citation>
    <scope>NUCLEOTIDE SEQUENCE</scope>
    <source>
        <strain evidence="4">D2Q-11</strain>
    </source>
</reference>
<dbReference type="Gene3D" id="1.10.357.10">
    <property type="entry name" value="Tetracycline Repressor, domain 2"/>
    <property type="match status" value="1"/>
</dbReference>
<name>A0A942UUN3_9FIRM</name>
<dbReference type="AlphaFoldDB" id="A0A942UUN3"/>
<evidence type="ECO:0000313" key="5">
    <source>
        <dbReference type="Proteomes" id="UP000724672"/>
    </source>
</evidence>
<organism evidence="4 5">
    <name type="scientific">Anaeromonas frigoriresistens</name>
    <dbReference type="NCBI Taxonomy" id="2683708"/>
    <lineage>
        <taxon>Bacteria</taxon>
        <taxon>Bacillati</taxon>
        <taxon>Bacillota</taxon>
        <taxon>Tissierellia</taxon>
        <taxon>Tissierellales</taxon>
        <taxon>Thermohalobacteraceae</taxon>
        <taxon>Anaeromonas</taxon>
    </lineage>
</organism>
<evidence type="ECO:0000256" key="2">
    <source>
        <dbReference type="PROSITE-ProRule" id="PRU00335"/>
    </source>
</evidence>
<keyword evidence="1 2" id="KW-0238">DNA-binding</keyword>
<evidence type="ECO:0000313" key="4">
    <source>
        <dbReference type="EMBL" id="MBS4539433.1"/>
    </source>
</evidence>
<dbReference type="PANTHER" id="PTHR43479">
    <property type="entry name" value="ACREF/ENVCD OPERON REPRESSOR-RELATED"/>
    <property type="match status" value="1"/>
</dbReference>
<dbReference type="InterPro" id="IPR009057">
    <property type="entry name" value="Homeodomain-like_sf"/>
</dbReference>
<evidence type="ECO:0000256" key="1">
    <source>
        <dbReference type="ARBA" id="ARBA00023125"/>
    </source>
</evidence>
<dbReference type="SUPFAM" id="SSF46689">
    <property type="entry name" value="Homeodomain-like"/>
    <property type="match status" value="1"/>
</dbReference>
<feature type="domain" description="HTH tetR-type" evidence="3">
    <location>
        <begin position="11"/>
        <end position="71"/>
    </location>
</feature>
<keyword evidence="5" id="KW-1185">Reference proteome</keyword>
<dbReference type="RefSeq" id="WP_203367352.1">
    <property type="nucleotide sequence ID" value="NZ_WSFT01000050.1"/>
</dbReference>
<dbReference type="Pfam" id="PF14278">
    <property type="entry name" value="TetR_C_8"/>
    <property type="match status" value="1"/>
</dbReference>
<feature type="DNA-binding region" description="H-T-H motif" evidence="2">
    <location>
        <begin position="34"/>
        <end position="53"/>
    </location>
</feature>
<dbReference type="PANTHER" id="PTHR43479:SF7">
    <property type="entry name" value="TETR-FAMILY TRANSCRIPTIONAL REGULATOR"/>
    <property type="match status" value="1"/>
</dbReference>
<dbReference type="InterPro" id="IPR001647">
    <property type="entry name" value="HTH_TetR"/>
</dbReference>